<comment type="similarity">
    <text evidence="1 6">Belongs to the NusB family.</text>
</comment>
<name>A0ABW8TGJ0_9CLOT</name>
<accession>A0ABW8TGJ0</accession>
<keyword evidence="3 6" id="KW-0694">RNA-binding</keyword>
<protein>
    <recommendedName>
        <fullName evidence="6">Transcription antitermination protein NusB</fullName>
    </recommendedName>
    <alternativeName>
        <fullName evidence="6">Antitermination factor NusB</fullName>
    </alternativeName>
</protein>
<reference evidence="8 9" key="1">
    <citation type="submission" date="2024-11" db="EMBL/GenBank/DDBJ databases">
        <authorList>
            <person name="Heng Y.C."/>
            <person name="Lim A.C.H."/>
            <person name="Lee J.K.Y."/>
            <person name="Kittelmann S."/>
        </authorList>
    </citation>
    <scope>NUCLEOTIDE SEQUENCE [LARGE SCALE GENOMIC DNA]</scope>
    <source>
        <strain evidence="8 9">WILCCON 0114</strain>
    </source>
</reference>
<proteinExistence type="inferred from homology"/>
<dbReference type="InterPro" id="IPR006027">
    <property type="entry name" value="NusB_RsmB_TIM44"/>
</dbReference>
<dbReference type="SUPFAM" id="SSF48013">
    <property type="entry name" value="NusB-like"/>
    <property type="match status" value="1"/>
</dbReference>
<dbReference type="Pfam" id="PF01029">
    <property type="entry name" value="NusB"/>
    <property type="match status" value="1"/>
</dbReference>
<keyword evidence="9" id="KW-1185">Reference proteome</keyword>
<evidence type="ECO:0000256" key="6">
    <source>
        <dbReference type="HAMAP-Rule" id="MF_00073"/>
    </source>
</evidence>
<evidence type="ECO:0000259" key="7">
    <source>
        <dbReference type="Pfam" id="PF01029"/>
    </source>
</evidence>
<comment type="caution">
    <text evidence="8">The sequence shown here is derived from an EMBL/GenBank/DDBJ whole genome shotgun (WGS) entry which is preliminary data.</text>
</comment>
<evidence type="ECO:0000256" key="4">
    <source>
        <dbReference type="ARBA" id="ARBA00023015"/>
    </source>
</evidence>
<dbReference type="InterPro" id="IPR011605">
    <property type="entry name" value="NusB_fam"/>
</dbReference>
<evidence type="ECO:0000256" key="1">
    <source>
        <dbReference type="ARBA" id="ARBA00005952"/>
    </source>
</evidence>
<dbReference type="InterPro" id="IPR035926">
    <property type="entry name" value="NusB-like_sf"/>
</dbReference>
<dbReference type="Gene3D" id="1.10.940.10">
    <property type="entry name" value="NusB-like"/>
    <property type="match status" value="1"/>
</dbReference>
<dbReference type="PANTHER" id="PTHR11078:SF3">
    <property type="entry name" value="ANTITERMINATION NUSB DOMAIN-CONTAINING PROTEIN"/>
    <property type="match status" value="1"/>
</dbReference>
<evidence type="ECO:0000256" key="3">
    <source>
        <dbReference type="ARBA" id="ARBA00022884"/>
    </source>
</evidence>
<keyword evidence="4 6" id="KW-0805">Transcription regulation</keyword>
<evidence type="ECO:0000313" key="9">
    <source>
        <dbReference type="Proteomes" id="UP001623592"/>
    </source>
</evidence>
<sequence length="137" mass="16036">MNRRKSREIAMKLLFEISFNKNNCEETIENFKEENDCKDVDFEYITRIIDGVISNKEAIDKKIEENSSKWKIERISKTNLSILRLAIYEILYENDIPDKVSVNEAVELAKSYSEEKSWSFVNGVLGSFINKIEDKTI</sequence>
<dbReference type="Proteomes" id="UP001623592">
    <property type="component" value="Unassembled WGS sequence"/>
</dbReference>
<feature type="domain" description="NusB/RsmB/TIM44" evidence="7">
    <location>
        <begin position="4"/>
        <end position="129"/>
    </location>
</feature>
<gene>
    <name evidence="6 8" type="primary">nusB</name>
    <name evidence="8" type="ORF">ACJDT4_14165</name>
</gene>
<keyword evidence="5 6" id="KW-0804">Transcription</keyword>
<organism evidence="8 9">
    <name type="scientific">Clostridium neuense</name>
    <dbReference type="NCBI Taxonomy" id="1728934"/>
    <lineage>
        <taxon>Bacteria</taxon>
        <taxon>Bacillati</taxon>
        <taxon>Bacillota</taxon>
        <taxon>Clostridia</taxon>
        <taxon>Eubacteriales</taxon>
        <taxon>Clostridiaceae</taxon>
        <taxon>Clostridium</taxon>
    </lineage>
</organism>
<dbReference type="HAMAP" id="MF_00073">
    <property type="entry name" value="NusB"/>
    <property type="match status" value="1"/>
</dbReference>
<dbReference type="NCBIfam" id="TIGR01951">
    <property type="entry name" value="nusB"/>
    <property type="match status" value="1"/>
</dbReference>
<evidence type="ECO:0000313" key="8">
    <source>
        <dbReference type="EMBL" id="MFL0251563.1"/>
    </source>
</evidence>
<keyword evidence="2 6" id="KW-0889">Transcription antitermination</keyword>
<evidence type="ECO:0000256" key="5">
    <source>
        <dbReference type="ARBA" id="ARBA00023163"/>
    </source>
</evidence>
<comment type="function">
    <text evidence="6">Involved in transcription antitermination. Required for transcription of ribosomal RNA (rRNA) genes. Binds specifically to the boxA antiterminator sequence of the ribosomal RNA (rrn) operons.</text>
</comment>
<evidence type="ECO:0000256" key="2">
    <source>
        <dbReference type="ARBA" id="ARBA00022814"/>
    </source>
</evidence>
<dbReference type="PANTHER" id="PTHR11078">
    <property type="entry name" value="N UTILIZATION SUBSTANCE PROTEIN B-RELATED"/>
    <property type="match status" value="1"/>
</dbReference>
<dbReference type="EMBL" id="JBJIAA010000011">
    <property type="protein sequence ID" value="MFL0251563.1"/>
    <property type="molecule type" value="Genomic_DNA"/>
</dbReference>
<dbReference type="RefSeq" id="WP_406788216.1">
    <property type="nucleotide sequence ID" value="NZ_JBJIAA010000011.1"/>
</dbReference>